<comment type="cofactor">
    <cofactor evidence="1">
        <name>Co(2+)</name>
        <dbReference type="ChEBI" id="CHEBI:48828"/>
    </cofactor>
</comment>
<dbReference type="PANTHER" id="PTHR43808">
    <property type="entry name" value="ACETYLORNITHINE DEACETYLASE"/>
    <property type="match status" value="1"/>
</dbReference>
<evidence type="ECO:0000256" key="9">
    <source>
        <dbReference type="ARBA" id="ARBA00022801"/>
    </source>
</evidence>
<dbReference type="InterPro" id="IPR036264">
    <property type="entry name" value="Bact_exopeptidase_dim_dom"/>
</dbReference>
<dbReference type="PROSITE" id="PS00759">
    <property type="entry name" value="ARGE_DAPE_CPG2_2"/>
    <property type="match status" value="1"/>
</dbReference>
<evidence type="ECO:0000256" key="5">
    <source>
        <dbReference type="ARBA" id="ARBA00011921"/>
    </source>
</evidence>
<evidence type="ECO:0000256" key="10">
    <source>
        <dbReference type="ARBA" id="ARBA00022833"/>
    </source>
</evidence>
<keyword evidence="8" id="KW-0479">Metal-binding</keyword>
<dbReference type="SUPFAM" id="SSF55031">
    <property type="entry name" value="Bacterial exopeptidase dimerisation domain"/>
    <property type="match status" value="1"/>
</dbReference>
<keyword evidence="7" id="KW-0028">Amino-acid biosynthesis</keyword>
<dbReference type="Gene3D" id="3.30.70.360">
    <property type="match status" value="1"/>
</dbReference>
<sequence length="381" mass="42578">MMEKEKIDWLKDILKIDSTLDNEKEVADYIEKLFKEEGIETEQIEYSEGRNQLIATLKGKKSDKILGFTGHMDVVPVGEQEWEHKPFDADEKDGKIYARGASDMKGGLMAAVAAMIELKRNNVELNGDIQLLATVGEETSAIGAGQLVEKGYAKDLDALIIGEPTRNYVVIAHKGAIWLRLKTKGKTAHGSAPSEGINAVEHMLNFIEAFNKKFNFSQYKDDMVGPSTSTINVFKGGNATNVIPDQCIVEIDIRTIESQDHQEFLNELEQLNKEMSEKIKDFSLEIEVINDLDPVKTDENTEIVKLITSIVSKKKGEEVKPLGVSGYTDGSQFVKAQKNLPIIVLGPGEPIMAHQPDEYIEIENYLEGIEIYKEIAKEFLK</sequence>
<evidence type="ECO:0000256" key="3">
    <source>
        <dbReference type="ARBA" id="ARBA00005130"/>
    </source>
</evidence>
<reference evidence="15 16" key="1">
    <citation type="submission" date="2019-02" db="EMBL/GenBank/DDBJ databases">
        <title>Apibacter muscae sp. nov.: a novel member of the house fly microbiota.</title>
        <authorList>
            <person name="Park R."/>
        </authorList>
    </citation>
    <scope>NUCLEOTIDE SEQUENCE [LARGE SCALE GENOMIC DNA]</scope>
    <source>
        <strain evidence="15 16">AL1</strain>
    </source>
</reference>
<evidence type="ECO:0000256" key="13">
    <source>
        <dbReference type="SAM" id="Coils"/>
    </source>
</evidence>
<comment type="catalytic activity">
    <reaction evidence="12">
        <text>N-succinyl-(2S,6S)-2,6-diaminopimelate + H2O = (2S,6S)-2,6-diaminopimelate + succinate</text>
        <dbReference type="Rhea" id="RHEA:22608"/>
        <dbReference type="ChEBI" id="CHEBI:15377"/>
        <dbReference type="ChEBI" id="CHEBI:30031"/>
        <dbReference type="ChEBI" id="CHEBI:57609"/>
        <dbReference type="ChEBI" id="CHEBI:58087"/>
        <dbReference type="EC" id="3.5.1.18"/>
    </reaction>
</comment>
<dbReference type="InterPro" id="IPR002933">
    <property type="entry name" value="Peptidase_M20"/>
</dbReference>
<evidence type="ECO:0000256" key="4">
    <source>
        <dbReference type="ARBA" id="ARBA00006247"/>
    </source>
</evidence>
<feature type="coiled-coil region" evidence="13">
    <location>
        <begin position="254"/>
        <end position="285"/>
    </location>
</feature>
<dbReference type="CDD" id="cd08659">
    <property type="entry name" value="M20_ArgE_DapE-like"/>
    <property type="match status" value="1"/>
</dbReference>
<evidence type="ECO:0000259" key="14">
    <source>
        <dbReference type="Pfam" id="PF07687"/>
    </source>
</evidence>
<dbReference type="Pfam" id="PF01546">
    <property type="entry name" value="Peptidase_M20"/>
    <property type="match status" value="1"/>
</dbReference>
<evidence type="ECO:0000256" key="1">
    <source>
        <dbReference type="ARBA" id="ARBA00001941"/>
    </source>
</evidence>
<dbReference type="InterPro" id="IPR001261">
    <property type="entry name" value="ArgE/DapE_CS"/>
</dbReference>
<comment type="cofactor">
    <cofactor evidence="2">
        <name>Zn(2+)</name>
        <dbReference type="ChEBI" id="CHEBI:29105"/>
    </cofactor>
</comment>
<evidence type="ECO:0000256" key="7">
    <source>
        <dbReference type="ARBA" id="ARBA00022605"/>
    </source>
</evidence>
<proteinExistence type="inferred from homology"/>
<feature type="domain" description="Peptidase M20 dimerisation" evidence="14">
    <location>
        <begin position="171"/>
        <end position="275"/>
    </location>
</feature>
<dbReference type="Proteomes" id="UP000319499">
    <property type="component" value="Unassembled WGS sequence"/>
</dbReference>
<dbReference type="EC" id="3.5.1.18" evidence="5"/>
<evidence type="ECO:0000313" key="15">
    <source>
        <dbReference type="EMBL" id="TWP30595.1"/>
    </source>
</evidence>
<comment type="similarity">
    <text evidence="4">Belongs to the peptidase M20A family.</text>
</comment>
<keyword evidence="10" id="KW-0862">Zinc</keyword>
<dbReference type="Pfam" id="PF07687">
    <property type="entry name" value="M20_dimer"/>
    <property type="match status" value="1"/>
</dbReference>
<dbReference type="InterPro" id="IPR050072">
    <property type="entry name" value="Peptidase_M20A"/>
</dbReference>
<dbReference type="InterPro" id="IPR011650">
    <property type="entry name" value="Peptidase_M20_dimer"/>
</dbReference>
<dbReference type="GO" id="GO:0046872">
    <property type="term" value="F:metal ion binding"/>
    <property type="evidence" value="ECO:0007669"/>
    <property type="project" value="UniProtKB-KW"/>
</dbReference>
<dbReference type="EMBL" id="SELH01000011">
    <property type="protein sequence ID" value="TWP30595.1"/>
    <property type="molecule type" value="Genomic_DNA"/>
</dbReference>
<protein>
    <recommendedName>
        <fullName evidence="6">Probable succinyl-diaminopimelate desuccinylase</fullName>
        <ecNumber evidence="5">3.5.1.18</ecNumber>
    </recommendedName>
</protein>
<dbReference type="NCBIfam" id="NF006365">
    <property type="entry name" value="PRK08588.1"/>
    <property type="match status" value="1"/>
</dbReference>
<dbReference type="GO" id="GO:0009089">
    <property type="term" value="P:lysine biosynthetic process via diaminopimelate"/>
    <property type="evidence" value="ECO:0007669"/>
    <property type="project" value="UniProtKB-UniPathway"/>
</dbReference>
<keyword evidence="9" id="KW-0378">Hydrolase</keyword>
<evidence type="ECO:0000256" key="11">
    <source>
        <dbReference type="ARBA" id="ARBA00023285"/>
    </source>
</evidence>
<keyword evidence="11" id="KW-0170">Cobalt</keyword>
<keyword evidence="13" id="KW-0175">Coiled coil</keyword>
<comment type="pathway">
    <text evidence="3">Amino-acid biosynthesis; L-lysine biosynthesis via DAP pathway; LL-2,6-diaminopimelate from (S)-tetrahydrodipicolinate (succinylase route): step 3/3.</text>
</comment>
<organism evidence="15 16">
    <name type="scientific">Apibacter muscae</name>
    <dbReference type="NCBI Taxonomy" id="2509004"/>
    <lineage>
        <taxon>Bacteria</taxon>
        <taxon>Pseudomonadati</taxon>
        <taxon>Bacteroidota</taxon>
        <taxon>Flavobacteriia</taxon>
        <taxon>Flavobacteriales</taxon>
        <taxon>Weeksellaceae</taxon>
        <taxon>Apibacter</taxon>
    </lineage>
</organism>
<dbReference type="OrthoDB" id="9792335at2"/>
<evidence type="ECO:0000313" key="16">
    <source>
        <dbReference type="Proteomes" id="UP000319499"/>
    </source>
</evidence>
<dbReference type="AlphaFoldDB" id="A0A563DK64"/>
<name>A0A563DK64_9FLAO</name>
<dbReference type="InterPro" id="IPR010182">
    <property type="entry name" value="ArgE/DapE"/>
</dbReference>
<dbReference type="PROSITE" id="PS00758">
    <property type="entry name" value="ARGE_DAPE_CPG2_1"/>
    <property type="match status" value="1"/>
</dbReference>
<gene>
    <name evidence="15" type="ORF">ETU09_00915</name>
</gene>
<dbReference type="PANTHER" id="PTHR43808:SF8">
    <property type="entry name" value="PEPTIDASE M20 DIMERISATION DOMAIN-CONTAINING PROTEIN"/>
    <property type="match status" value="1"/>
</dbReference>
<keyword evidence="16" id="KW-1185">Reference proteome</keyword>
<comment type="caution">
    <text evidence="15">The sequence shown here is derived from an EMBL/GenBank/DDBJ whole genome shotgun (WGS) entry which is preliminary data.</text>
</comment>
<dbReference type="PIRSF" id="PIRSF036696">
    <property type="entry name" value="ACY-1"/>
    <property type="match status" value="1"/>
</dbReference>
<dbReference type="SUPFAM" id="SSF53187">
    <property type="entry name" value="Zn-dependent exopeptidases"/>
    <property type="match status" value="1"/>
</dbReference>
<dbReference type="NCBIfam" id="TIGR01910">
    <property type="entry name" value="DapE-ArgE"/>
    <property type="match status" value="1"/>
</dbReference>
<evidence type="ECO:0000256" key="6">
    <source>
        <dbReference type="ARBA" id="ARBA00016853"/>
    </source>
</evidence>
<evidence type="ECO:0000256" key="12">
    <source>
        <dbReference type="ARBA" id="ARBA00051301"/>
    </source>
</evidence>
<dbReference type="UniPathway" id="UPA00034">
    <property type="reaction ID" value="UER00021"/>
</dbReference>
<evidence type="ECO:0000256" key="8">
    <source>
        <dbReference type="ARBA" id="ARBA00022723"/>
    </source>
</evidence>
<dbReference type="GO" id="GO:0009014">
    <property type="term" value="F:succinyl-diaminopimelate desuccinylase activity"/>
    <property type="evidence" value="ECO:0007669"/>
    <property type="project" value="UniProtKB-EC"/>
</dbReference>
<evidence type="ECO:0000256" key="2">
    <source>
        <dbReference type="ARBA" id="ARBA00001947"/>
    </source>
</evidence>
<accession>A0A563DK64</accession>
<dbReference type="Gene3D" id="3.40.630.10">
    <property type="entry name" value="Zn peptidases"/>
    <property type="match status" value="2"/>
</dbReference>